<name>A0ABN1M594_9SPHN</name>
<keyword evidence="3" id="KW-1185">Reference proteome</keyword>
<evidence type="ECO:0000256" key="1">
    <source>
        <dbReference type="SAM" id="Phobius"/>
    </source>
</evidence>
<evidence type="ECO:0000313" key="3">
    <source>
        <dbReference type="Proteomes" id="UP001500738"/>
    </source>
</evidence>
<feature type="transmembrane region" description="Helical" evidence="1">
    <location>
        <begin position="67"/>
        <end position="85"/>
    </location>
</feature>
<protein>
    <submittedName>
        <fullName evidence="2">DUF1294 domain-containing protein</fullName>
    </submittedName>
</protein>
<accession>A0ABN1M594</accession>
<dbReference type="Pfam" id="PF06961">
    <property type="entry name" value="DUF1294"/>
    <property type="match status" value="1"/>
</dbReference>
<comment type="caution">
    <text evidence="2">The sequence shown here is derived from an EMBL/GenBank/DDBJ whole genome shotgun (WGS) entry which is preliminary data.</text>
</comment>
<evidence type="ECO:0000313" key="2">
    <source>
        <dbReference type="EMBL" id="GAA0864474.1"/>
    </source>
</evidence>
<feature type="transmembrane region" description="Helical" evidence="1">
    <location>
        <begin position="34"/>
        <end position="55"/>
    </location>
</feature>
<gene>
    <name evidence="2" type="ORF">GCM10009115_19150</name>
</gene>
<feature type="transmembrane region" description="Helical" evidence="1">
    <location>
        <begin position="6"/>
        <end position="22"/>
    </location>
</feature>
<dbReference type="RefSeq" id="WP_215354545.1">
    <property type="nucleotide sequence ID" value="NZ_BAAAFE010000007.1"/>
</dbReference>
<reference evidence="2 3" key="1">
    <citation type="journal article" date="2019" name="Int. J. Syst. Evol. Microbiol.">
        <title>The Global Catalogue of Microorganisms (GCM) 10K type strain sequencing project: providing services to taxonomists for standard genome sequencing and annotation.</title>
        <authorList>
            <consortium name="The Broad Institute Genomics Platform"/>
            <consortium name="The Broad Institute Genome Sequencing Center for Infectious Disease"/>
            <person name="Wu L."/>
            <person name="Ma J."/>
        </authorList>
    </citation>
    <scope>NUCLEOTIDE SEQUENCE [LARGE SCALE GENOMIC DNA]</scope>
    <source>
        <strain evidence="2 3">JCM 15910</strain>
    </source>
</reference>
<dbReference type="EMBL" id="BAAAFE010000007">
    <property type="protein sequence ID" value="GAA0864474.1"/>
    <property type="molecule type" value="Genomic_DNA"/>
</dbReference>
<dbReference type="InterPro" id="IPR010718">
    <property type="entry name" value="DUF1294"/>
</dbReference>
<sequence length="105" mass="11867">MAGYVVHWLIGANLIAFVLMALDKHKAEAGDRRIPEAALLLWAFLGGAFGTILAARLVRHKTRKQPFATWMVIWLWLDIVLLVLWRFGLLEPWLASALAYLRAAT</sequence>
<proteinExistence type="predicted"/>
<keyword evidence="1" id="KW-1133">Transmembrane helix</keyword>
<keyword evidence="1" id="KW-0812">Transmembrane</keyword>
<organism evidence="2 3">
    <name type="scientific">Sphingopyxis soli</name>
    <dbReference type="NCBI Taxonomy" id="592051"/>
    <lineage>
        <taxon>Bacteria</taxon>
        <taxon>Pseudomonadati</taxon>
        <taxon>Pseudomonadota</taxon>
        <taxon>Alphaproteobacteria</taxon>
        <taxon>Sphingomonadales</taxon>
        <taxon>Sphingomonadaceae</taxon>
        <taxon>Sphingopyxis</taxon>
    </lineage>
</organism>
<keyword evidence="1" id="KW-0472">Membrane</keyword>
<dbReference type="Proteomes" id="UP001500738">
    <property type="component" value="Unassembled WGS sequence"/>
</dbReference>